<name>A0A8X7BK05_TRICX</name>
<dbReference type="Proteomes" id="UP000887159">
    <property type="component" value="Unassembled WGS sequence"/>
</dbReference>
<accession>A0A8X7BK05</accession>
<comment type="caution">
    <text evidence="1">The sequence shown here is derived from an EMBL/GenBank/DDBJ whole genome shotgun (WGS) entry which is preliminary data.</text>
</comment>
<evidence type="ECO:0000313" key="1">
    <source>
        <dbReference type="EMBL" id="GFY34711.1"/>
    </source>
</evidence>
<dbReference type="EMBL" id="BMAU01021427">
    <property type="protein sequence ID" value="GFY34711.1"/>
    <property type="molecule type" value="Genomic_DNA"/>
</dbReference>
<reference evidence="1" key="1">
    <citation type="submission" date="2020-08" db="EMBL/GenBank/DDBJ databases">
        <title>Multicomponent nature underlies the extraordinary mechanical properties of spider dragline silk.</title>
        <authorList>
            <person name="Kono N."/>
            <person name="Nakamura H."/>
            <person name="Mori M."/>
            <person name="Yoshida Y."/>
            <person name="Ohtoshi R."/>
            <person name="Malay A.D."/>
            <person name="Moran D.A.P."/>
            <person name="Tomita M."/>
            <person name="Numata K."/>
            <person name="Arakawa K."/>
        </authorList>
    </citation>
    <scope>NUCLEOTIDE SEQUENCE</scope>
</reference>
<protein>
    <submittedName>
        <fullName evidence="1">Uncharacterized protein</fullName>
    </submittedName>
</protein>
<organism evidence="1 2">
    <name type="scientific">Trichonephila clavipes</name>
    <name type="common">Golden silk orbweaver</name>
    <name type="synonym">Nephila clavipes</name>
    <dbReference type="NCBI Taxonomy" id="2585209"/>
    <lineage>
        <taxon>Eukaryota</taxon>
        <taxon>Metazoa</taxon>
        <taxon>Ecdysozoa</taxon>
        <taxon>Arthropoda</taxon>
        <taxon>Chelicerata</taxon>
        <taxon>Arachnida</taxon>
        <taxon>Araneae</taxon>
        <taxon>Araneomorphae</taxon>
        <taxon>Entelegynae</taxon>
        <taxon>Araneoidea</taxon>
        <taxon>Nephilidae</taxon>
        <taxon>Trichonephila</taxon>
    </lineage>
</organism>
<dbReference type="AlphaFoldDB" id="A0A8X7BK05"/>
<proteinExistence type="predicted"/>
<evidence type="ECO:0000313" key="2">
    <source>
        <dbReference type="Proteomes" id="UP000887159"/>
    </source>
</evidence>
<gene>
    <name evidence="1" type="ORF">TNCV_4701921</name>
</gene>
<sequence>MVEVEGEERITLAKSDQPIICGSIPSLQKGPWTLELAKRGTPIDADLREQILKLGSYQPEGNFQKDAKGRSFSSSYYSFISKAGQKIQRKWLCCSTRLHVDYCQLNVAVAQSALKDWCTIKIEVRTLGRPVHSSYHILIIRIRNGPRNMTIGFLILEAQYILAKRFLQALAKPRVCHPTGTLIHHLREPVSTYIRSNFEAPCTSSTEQRDYIL</sequence>
<keyword evidence="2" id="KW-1185">Reference proteome</keyword>